<keyword evidence="2" id="KW-1185">Reference proteome</keyword>
<name>A0A565CBI6_9BRAS</name>
<dbReference type="AlphaFoldDB" id="A0A565CBI6"/>
<organism evidence="1 2">
    <name type="scientific">Arabis nemorensis</name>
    <dbReference type="NCBI Taxonomy" id="586526"/>
    <lineage>
        <taxon>Eukaryota</taxon>
        <taxon>Viridiplantae</taxon>
        <taxon>Streptophyta</taxon>
        <taxon>Embryophyta</taxon>
        <taxon>Tracheophyta</taxon>
        <taxon>Spermatophyta</taxon>
        <taxon>Magnoliopsida</taxon>
        <taxon>eudicotyledons</taxon>
        <taxon>Gunneridae</taxon>
        <taxon>Pentapetalae</taxon>
        <taxon>rosids</taxon>
        <taxon>malvids</taxon>
        <taxon>Brassicales</taxon>
        <taxon>Brassicaceae</taxon>
        <taxon>Arabideae</taxon>
        <taxon>Arabis</taxon>
    </lineage>
</organism>
<comment type="caution">
    <text evidence="1">The sequence shown here is derived from an EMBL/GenBank/DDBJ whole genome shotgun (WGS) entry which is preliminary data.</text>
</comment>
<protein>
    <submittedName>
        <fullName evidence="1">Uncharacterized protein</fullName>
    </submittedName>
</protein>
<evidence type="ECO:0000313" key="2">
    <source>
        <dbReference type="Proteomes" id="UP000489600"/>
    </source>
</evidence>
<accession>A0A565CBI6</accession>
<sequence>MIPKTTKSFSYSGAGGAFARQRRMWSRALCSHVYSSLQLTMFRRSFCLSDQLVLVLIDGSLLLQIQLALSKVRISVSILCIWVHHRPASPRVYTQNSFGYLRIPALESFRSTGSRSLSEVIDEQAGLLTREALLRWRSVLPPWPVKEKSASSVNLMLQAVSLHGLGPRICCKPVSPLCIPEQPYFMGFGPSPLACWPRLDISKLYANTLTRSSNYHIIVSLLALAPATYQKTNFLLWPPILRVTVHVTGRSSVSGVSPS</sequence>
<reference evidence="1" key="1">
    <citation type="submission" date="2019-07" db="EMBL/GenBank/DDBJ databases">
        <authorList>
            <person name="Dittberner H."/>
        </authorList>
    </citation>
    <scope>NUCLEOTIDE SEQUENCE [LARGE SCALE GENOMIC DNA]</scope>
</reference>
<proteinExistence type="predicted"/>
<dbReference type="Proteomes" id="UP000489600">
    <property type="component" value="Unassembled WGS sequence"/>
</dbReference>
<gene>
    <name evidence="1" type="ORF">ANE_LOCUS21448</name>
</gene>
<evidence type="ECO:0000313" key="1">
    <source>
        <dbReference type="EMBL" id="VVB11004.1"/>
    </source>
</evidence>
<dbReference type="EMBL" id="CABITT030000007">
    <property type="protein sequence ID" value="VVB11004.1"/>
    <property type="molecule type" value="Genomic_DNA"/>
</dbReference>